<gene>
    <name evidence="1" type="ORF">DFR24_3254</name>
</gene>
<dbReference type="PROSITE" id="PS00430">
    <property type="entry name" value="TONB_DEPENDENT_REC_1"/>
    <property type="match status" value="1"/>
</dbReference>
<keyword evidence="1" id="KW-0560">Oxidoreductase</keyword>
<dbReference type="GO" id="GO:0004497">
    <property type="term" value="F:monooxygenase activity"/>
    <property type="evidence" value="ECO:0007669"/>
    <property type="project" value="UniProtKB-KW"/>
</dbReference>
<dbReference type="InterPro" id="IPR010916">
    <property type="entry name" value="TonB_box_CS"/>
</dbReference>
<organism evidence="1 2">
    <name type="scientific">Panacagrimonas perspica</name>
    <dbReference type="NCBI Taxonomy" id="381431"/>
    <lineage>
        <taxon>Bacteria</taxon>
        <taxon>Pseudomonadati</taxon>
        <taxon>Pseudomonadota</taxon>
        <taxon>Gammaproteobacteria</taxon>
        <taxon>Nevskiales</taxon>
        <taxon>Nevskiaceae</taxon>
        <taxon>Panacagrimonas</taxon>
    </lineage>
</organism>
<evidence type="ECO:0000313" key="1">
    <source>
        <dbReference type="EMBL" id="TDU28874.1"/>
    </source>
</evidence>
<accession>A0A4S3K2S8</accession>
<dbReference type="Proteomes" id="UP000295341">
    <property type="component" value="Unassembled WGS sequence"/>
</dbReference>
<proteinExistence type="predicted"/>
<dbReference type="RefSeq" id="WP_133882395.1">
    <property type="nucleotide sequence ID" value="NZ_MWIN01000018.1"/>
</dbReference>
<dbReference type="SUPFAM" id="SSF110814">
    <property type="entry name" value="TmoB-like"/>
    <property type="match status" value="1"/>
</dbReference>
<dbReference type="AlphaFoldDB" id="A0A4S3K2S8"/>
<dbReference type="Gene3D" id="3.10.20.270">
    <property type="entry name" value="TmoB-like"/>
    <property type="match status" value="1"/>
</dbReference>
<dbReference type="EMBL" id="SOBT01000009">
    <property type="protein sequence ID" value="TDU28874.1"/>
    <property type="molecule type" value="Genomic_DNA"/>
</dbReference>
<protein>
    <submittedName>
        <fullName evidence="1">Toluene monooxygenase system protein B</fullName>
    </submittedName>
</protein>
<sequence>MAQPEAIPVNAIFEGDCMSLLVVLLGGETVAEAAAKVASHVVGIRVRPRDARLIVADSSGRDVADSLTVKAAGISPMDAIRVRYAE</sequence>
<keyword evidence="1" id="KW-0503">Monooxygenase</keyword>
<dbReference type="Pfam" id="PF06234">
    <property type="entry name" value="TmoB"/>
    <property type="match status" value="1"/>
</dbReference>
<dbReference type="InterPro" id="IPR009355">
    <property type="entry name" value="Toluene_mOase_B"/>
</dbReference>
<name>A0A4S3K2S8_9GAMM</name>
<dbReference type="InterPro" id="IPR036713">
    <property type="entry name" value="TmoB-like_sf"/>
</dbReference>
<reference evidence="1 2" key="1">
    <citation type="submission" date="2019-03" db="EMBL/GenBank/DDBJ databases">
        <title>Genomic Encyclopedia of Type Strains, Phase IV (KMG-IV): sequencing the most valuable type-strain genomes for metagenomic binning, comparative biology and taxonomic classification.</title>
        <authorList>
            <person name="Goeker M."/>
        </authorList>
    </citation>
    <scope>NUCLEOTIDE SEQUENCE [LARGE SCALE GENOMIC DNA]</scope>
    <source>
        <strain evidence="1 2">DSM 26377</strain>
    </source>
</reference>
<comment type="caution">
    <text evidence="1">The sequence shown here is derived from an EMBL/GenBank/DDBJ whole genome shotgun (WGS) entry which is preliminary data.</text>
</comment>
<keyword evidence="2" id="KW-1185">Reference proteome</keyword>
<evidence type="ECO:0000313" key="2">
    <source>
        <dbReference type="Proteomes" id="UP000295341"/>
    </source>
</evidence>